<reference evidence="2" key="1">
    <citation type="submission" date="2022-08" db="EMBL/GenBank/DDBJ databases">
        <title>Novel sulphate-reducing endosymbionts in the free-living metamonad Anaeramoeba.</title>
        <authorList>
            <person name="Jerlstrom-Hultqvist J."/>
            <person name="Cepicka I."/>
            <person name="Gallot-Lavallee L."/>
            <person name="Salas-Leiva D."/>
            <person name="Curtis B.A."/>
            <person name="Zahonova K."/>
            <person name="Pipaliya S."/>
            <person name="Dacks J."/>
            <person name="Roger A.J."/>
        </authorList>
    </citation>
    <scope>NUCLEOTIDE SEQUENCE</scope>
    <source>
        <strain evidence="2">Busselton2</strain>
    </source>
</reference>
<evidence type="ECO:0000256" key="1">
    <source>
        <dbReference type="SAM" id="Coils"/>
    </source>
</evidence>
<dbReference type="EMBL" id="JANTQA010000012">
    <property type="protein sequence ID" value="KAJ3449485.1"/>
    <property type="molecule type" value="Genomic_DNA"/>
</dbReference>
<evidence type="ECO:0000313" key="2">
    <source>
        <dbReference type="EMBL" id="KAJ3449485.1"/>
    </source>
</evidence>
<name>A0AAV8ABX2_9EUKA</name>
<sequence length="150" mass="17870">MGFSTSTTGNTEEFITPITMALSEFRDKVRLFARNNKTLELLQLSDQIRDDVLPFIGIKLEDRNNEPFVWKFEIKEVLLKERDQKIAEKKKEIAKLQRLEEQKKRLERTKIKPEEMFLNDPRFGKFDEKRIPTHDAKGEEIKKSFKKKIK</sequence>
<keyword evidence="2" id="KW-0436">Ligase</keyword>
<gene>
    <name evidence="2" type="ORF">M0812_05635</name>
</gene>
<proteinExistence type="predicted"/>
<dbReference type="AlphaFoldDB" id="A0AAV8ABX2"/>
<comment type="caution">
    <text evidence="2">The sequence shown here is derived from an EMBL/GenBank/DDBJ whole genome shotgun (WGS) entry which is preliminary data.</text>
</comment>
<protein>
    <submittedName>
        <fullName evidence="2">Cysteine--tRNA ligase cytoplasmic</fullName>
    </submittedName>
</protein>
<organism evidence="2 3">
    <name type="scientific">Anaeramoeba flamelloides</name>
    <dbReference type="NCBI Taxonomy" id="1746091"/>
    <lineage>
        <taxon>Eukaryota</taxon>
        <taxon>Metamonada</taxon>
        <taxon>Anaeramoebidae</taxon>
        <taxon>Anaeramoeba</taxon>
    </lineage>
</organism>
<evidence type="ECO:0000313" key="3">
    <source>
        <dbReference type="Proteomes" id="UP001146793"/>
    </source>
</evidence>
<dbReference type="Proteomes" id="UP001146793">
    <property type="component" value="Unassembled WGS sequence"/>
</dbReference>
<accession>A0AAV8ABX2</accession>
<keyword evidence="1" id="KW-0175">Coiled coil</keyword>
<feature type="coiled-coil region" evidence="1">
    <location>
        <begin position="79"/>
        <end position="116"/>
    </location>
</feature>
<dbReference type="GO" id="GO:0016874">
    <property type="term" value="F:ligase activity"/>
    <property type="evidence" value="ECO:0007669"/>
    <property type="project" value="UniProtKB-KW"/>
</dbReference>